<dbReference type="AlphaFoldDB" id="A0A563U8E6"/>
<dbReference type="EMBL" id="VOEI01000001">
    <property type="protein sequence ID" value="TWR27652.1"/>
    <property type="molecule type" value="Genomic_DNA"/>
</dbReference>
<feature type="transmembrane region" description="Helical" evidence="2">
    <location>
        <begin position="168"/>
        <end position="188"/>
    </location>
</feature>
<dbReference type="OrthoDB" id="836646at2"/>
<dbReference type="RefSeq" id="WP_146268469.1">
    <property type="nucleotide sequence ID" value="NZ_VOEI01000001.1"/>
</dbReference>
<feature type="coiled-coil region" evidence="1">
    <location>
        <begin position="305"/>
        <end position="332"/>
    </location>
</feature>
<accession>A0A563U8E6</accession>
<evidence type="ECO:0000313" key="3">
    <source>
        <dbReference type="EMBL" id="TWR27652.1"/>
    </source>
</evidence>
<protein>
    <submittedName>
        <fullName evidence="3">Uncharacterized protein</fullName>
    </submittedName>
</protein>
<gene>
    <name evidence="3" type="ORF">FPZ42_00105</name>
</gene>
<keyword evidence="2" id="KW-0812">Transmembrane</keyword>
<keyword evidence="4" id="KW-1185">Reference proteome</keyword>
<dbReference type="PROSITE" id="PS51257">
    <property type="entry name" value="PROKAR_LIPOPROTEIN"/>
    <property type="match status" value="1"/>
</dbReference>
<proteinExistence type="predicted"/>
<evidence type="ECO:0000256" key="1">
    <source>
        <dbReference type="SAM" id="Coils"/>
    </source>
</evidence>
<reference evidence="3 4" key="1">
    <citation type="submission" date="2019-07" db="EMBL/GenBank/DDBJ databases">
        <authorList>
            <person name="Kim J."/>
        </authorList>
    </citation>
    <scope>NUCLEOTIDE SEQUENCE [LARGE SCALE GENOMIC DNA]</scope>
    <source>
        <strain evidence="3 4">MJ1a</strain>
    </source>
</reference>
<sequence>MPLIKVIPQIFSCRKLPVLANALIYLLIIIATSSCSVKKKAGATLVMQENYCEPPKYFIRSAIPDTLKSEEILAENLSLKKFFTDQDILIINSLGIAEDMKKLMSLKKDTTINGKLRKLEIGNKTSKVLLLAISDINSAAAELDCEGERVDQVGSYVDDINSTRNNRYTAASIVLGALTSISGVFIKAEGLNNVVTVAGGGLTGALGFLTLNPGGKKVKFNHRRNLLKDIWLQQNTDNHFSGWIWYMLSEKSFSNKGESSLMFNLKKRWIKYQFDNDEKQANSSVIFTEGGIYKADDLHDRASMINQLQAVIRSINQNLNNLMIEMEKAETTP</sequence>
<evidence type="ECO:0000256" key="2">
    <source>
        <dbReference type="SAM" id="Phobius"/>
    </source>
</evidence>
<feature type="transmembrane region" description="Helical" evidence="2">
    <location>
        <begin position="194"/>
        <end position="214"/>
    </location>
</feature>
<keyword evidence="2" id="KW-0472">Membrane</keyword>
<organism evidence="3 4">
    <name type="scientific">Mucilaginibacter achroorhodeus</name>
    <dbReference type="NCBI Taxonomy" id="2599294"/>
    <lineage>
        <taxon>Bacteria</taxon>
        <taxon>Pseudomonadati</taxon>
        <taxon>Bacteroidota</taxon>
        <taxon>Sphingobacteriia</taxon>
        <taxon>Sphingobacteriales</taxon>
        <taxon>Sphingobacteriaceae</taxon>
        <taxon>Mucilaginibacter</taxon>
    </lineage>
</organism>
<keyword evidence="1" id="KW-0175">Coiled coil</keyword>
<evidence type="ECO:0000313" key="4">
    <source>
        <dbReference type="Proteomes" id="UP000318010"/>
    </source>
</evidence>
<name>A0A563U8E6_9SPHI</name>
<keyword evidence="2" id="KW-1133">Transmembrane helix</keyword>
<comment type="caution">
    <text evidence="3">The sequence shown here is derived from an EMBL/GenBank/DDBJ whole genome shotgun (WGS) entry which is preliminary data.</text>
</comment>
<feature type="transmembrane region" description="Helical" evidence="2">
    <location>
        <begin position="18"/>
        <end position="37"/>
    </location>
</feature>
<dbReference type="Proteomes" id="UP000318010">
    <property type="component" value="Unassembled WGS sequence"/>
</dbReference>